<dbReference type="NCBIfam" id="NF007214">
    <property type="entry name" value="PRK09636.1"/>
    <property type="match status" value="1"/>
</dbReference>
<keyword evidence="10" id="KW-1185">Reference proteome</keyword>
<dbReference type="EMBL" id="BAAANL010000002">
    <property type="protein sequence ID" value="GAA1855451.1"/>
    <property type="molecule type" value="Genomic_DNA"/>
</dbReference>
<dbReference type="PANTHER" id="PTHR30173:SF43">
    <property type="entry name" value="ECF RNA POLYMERASE SIGMA FACTOR SIGI-RELATED"/>
    <property type="match status" value="1"/>
</dbReference>
<dbReference type="InterPro" id="IPR032710">
    <property type="entry name" value="NTF2-like_dom_sf"/>
</dbReference>
<evidence type="ECO:0000256" key="4">
    <source>
        <dbReference type="ARBA" id="ARBA00023082"/>
    </source>
</evidence>
<evidence type="ECO:0000256" key="3">
    <source>
        <dbReference type="ARBA" id="ARBA00023015"/>
    </source>
</evidence>
<dbReference type="SUPFAM" id="SSF88946">
    <property type="entry name" value="Sigma2 domain of RNA polymerase sigma factors"/>
    <property type="match status" value="1"/>
</dbReference>
<dbReference type="InterPro" id="IPR013325">
    <property type="entry name" value="RNA_pol_sigma_r2"/>
</dbReference>
<gene>
    <name evidence="9" type="primary">sigJ_1</name>
    <name evidence="9" type="ORF">GCM10009751_10380</name>
</gene>
<dbReference type="Gene3D" id="1.10.1740.10">
    <property type="match status" value="1"/>
</dbReference>
<dbReference type="NCBIfam" id="TIGR02937">
    <property type="entry name" value="sigma70-ECF"/>
    <property type="match status" value="1"/>
</dbReference>
<evidence type="ECO:0000256" key="1">
    <source>
        <dbReference type="ARBA" id="ARBA00010641"/>
    </source>
</evidence>
<feature type="domain" description="RNA polymerase sigma factor 70 region 4 type 2" evidence="8">
    <location>
        <begin position="145"/>
        <end position="196"/>
    </location>
</feature>
<dbReference type="Gene3D" id="3.10.450.50">
    <property type="match status" value="1"/>
</dbReference>
<protein>
    <submittedName>
        <fullName evidence="9">RNA polymerase sigma factor SigJ</fullName>
    </submittedName>
</protein>
<dbReference type="InterPro" id="IPR036388">
    <property type="entry name" value="WH-like_DNA-bd_sf"/>
</dbReference>
<evidence type="ECO:0000256" key="2">
    <source>
        <dbReference type="ARBA" id="ARBA00011344"/>
    </source>
</evidence>
<comment type="caution">
    <text evidence="9">The sequence shown here is derived from an EMBL/GenBank/DDBJ whole genome shotgun (WGS) entry which is preliminary data.</text>
</comment>
<dbReference type="InterPro" id="IPR013249">
    <property type="entry name" value="RNA_pol_sigma70_r4_t2"/>
</dbReference>
<name>A0ABP4ZJG5_9MICO</name>
<accession>A0ABP4ZJG5</accession>
<reference evidence="10" key="1">
    <citation type="journal article" date="2019" name="Int. J. Syst. Evol. Microbiol.">
        <title>The Global Catalogue of Microorganisms (GCM) 10K type strain sequencing project: providing services to taxonomists for standard genome sequencing and annotation.</title>
        <authorList>
            <consortium name="The Broad Institute Genomics Platform"/>
            <consortium name="The Broad Institute Genome Sequencing Center for Infectious Disease"/>
            <person name="Wu L."/>
            <person name="Ma J."/>
        </authorList>
    </citation>
    <scope>NUCLEOTIDE SEQUENCE [LARGE SCALE GENOMIC DNA]</scope>
    <source>
        <strain evidence="10">JCM 14326</strain>
    </source>
</reference>
<dbReference type="InterPro" id="IPR014284">
    <property type="entry name" value="RNA_pol_sigma-70_dom"/>
</dbReference>
<sequence length="333" mass="36880">MTSILRGPDNPEVQPEMTRGIEEGNPQLSTVHSERSRLLGVAYRLLGSASEAEDVTQETYLRWYRLTPAERDAVKVPAAWRTRVLTRICIDHLRSARARREVYVGEWLPEPLPDADLARSTTLPRESAAHRDPVERVTLDESVSMALLVVLEKMTPAERVSFVLHDVFQYSFNEIAEMVGRTPQACRQLASSARKRVQDARSVTTSPGEHRRVNDAFKDAWVSGNIRGLMALLNPDVTAVTDGGGVVSAAVEPLTGHEQVARFFVDVMTRQPDLRVRAVTVNSEPGLVGIVGDKVLSVVSTVVRDGRIASIWAVRNPEKLSLWETAIAKETSL</sequence>
<evidence type="ECO:0000256" key="5">
    <source>
        <dbReference type="ARBA" id="ARBA00023163"/>
    </source>
</evidence>
<dbReference type="Pfam" id="PF04542">
    <property type="entry name" value="Sigma70_r2"/>
    <property type="match status" value="1"/>
</dbReference>
<organism evidence="9 10">
    <name type="scientific">Myceligenerans crystallogenes</name>
    <dbReference type="NCBI Taxonomy" id="316335"/>
    <lineage>
        <taxon>Bacteria</taxon>
        <taxon>Bacillati</taxon>
        <taxon>Actinomycetota</taxon>
        <taxon>Actinomycetes</taxon>
        <taxon>Micrococcales</taxon>
        <taxon>Promicromonosporaceae</taxon>
        <taxon>Myceligenerans</taxon>
    </lineage>
</organism>
<evidence type="ECO:0000313" key="9">
    <source>
        <dbReference type="EMBL" id="GAA1855451.1"/>
    </source>
</evidence>
<comment type="subunit">
    <text evidence="2">Interacts transiently with the RNA polymerase catalytic core formed by RpoA, RpoB, RpoC and RpoZ (2 alpha, 1 beta, 1 beta' and 1 omega subunit) to form the RNA polymerase holoenzyme that can initiate transcription.</text>
</comment>
<dbReference type="InterPro" id="IPR052704">
    <property type="entry name" value="ECF_Sigma-70_Domain"/>
</dbReference>
<comment type="similarity">
    <text evidence="1">Belongs to the sigma-70 factor family. ECF subfamily.</text>
</comment>
<evidence type="ECO:0000259" key="7">
    <source>
        <dbReference type="Pfam" id="PF04542"/>
    </source>
</evidence>
<evidence type="ECO:0000259" key="8">
    <source>
        <dbReference type="Pfam" id="PF08281"/>
    </source>
</evidence>
<proteinExistence type="inferred from homology"/>
<keyword evidence="4" id="KW-0731">Sigma factor</keyword>
<dbReference type="SUPFAM" id="SSF54427">
    <property type="entry name" value="NTF2-like"/>
    <property type="match status" value="1"/>
</dbReference>
<dbReference type="InterPro" id="IPR013324">
    <property type="entry name" value="RNA_pol_sigma_r3/r4-like"/>
</dbReference>
<dbReference type="InterPro" id="IPR007627">
    <property type="entry name" value="RNA_pol_sigma70_r2"/>
</dbReference>
<keyword evidence="3" id="KW-0805">Transcription regulation</keyword>
<feature type="domain" description="RNA polymerase sigma-70 region 2" evidence="7">
    <location>
        <begin position="31"/>
        <end position="97"/>
    </location>
</feature>
<evidence type="ECO:0000313" key="10">
    <source>
        <dbReference type="Proteomes" id="UP001501094"/>
    </source>
</evidence>
<dbReference type="PANTHER" id="PTHR30173">
    <property type="entry name" value="SIGMA 19 FACTOR"/>
    <property type="match status" value="1"/>
</dbReference>
<feature type="region of interest" description="Disordered" evidence="6">
    <location>
        <begin position="1"/>
        <end position="25"/>
    </location>
</feature>
<dbReference type="Gene3D" id="1.10.10.10">
    <property type="entry name" value="Winged helix-like DNA-binding domain superfamily/Winged helix DNA-binding domain"/>
    <property type="match status" value="1"/>
</dbReference>
<keyword evidence="5" id="KW-0804">Transcription</keyword>
<dbReference type="SUPFAM" id="SSF88659">
    <property type="entry name" value="Sigma3 and sigma4 domains of RNA polymerase sigma factors"/>
    <property type="match status" value="1"/>
</dbReference>
<dbReference type="Proteomes" id="UP001501094">
    <property type="component" value="Unassembled WGS sequence"/>
</dbReference>
<evidence type="ECO:0000256" key="6">
    <source>
        <dbReference type="SAM" id="MobiDB-lite"/>
    </source>
</evidence>
<dbReference type="Pfam" id="PF08281">
    <property type="entry name" value="Sigma70_r4_2"/>
    <property type="match status" value="1"/>
</dbReference>